<evidence type="ECO:0000313" key="7">
    <source>
        <dbReference type="Proteomes" id="UP001595947"/>
    </source>
</evidence>
<dbReference type="Gene3D" id="3.40.190.10">
    <property type="entry name" value="Periplasmic binding protein-like II"/>
    <property type="match status" value="2"/>
</dbReference>
<dbReference type="Gene3D" id="1.10.10.10">
    <property type="entry name" value="Winged helix-like DNA-binding domain superfamily/Winged helix DNA-binding domain"/>
    <property type="match status" value="1"/>
</dbReference>
<keyword evidence="3" id="KW-0238">DNA-binding</keyword>
<evidence type="ECO:0000259" key="5">
    <source>
        <dbReference type="PROSITE" id="PS50931"/>
    </source>
</evidence>
<dbReference type="SUPFAM" id="SSF46785">
    <property type="entry name" value="Winged helix' DNA-binding domain"/>
    <property type="match status" value="1"/>
</dbReference>
<gene>
    <name evidence="6" type="ORF">ACFPBZ_10185</name>
</gene>
<keyword evidence="4" id="KW-0804">Transcription</keyword>
<sequence>MPTLRQFEAFLTVVDEGSFTRAAQQRQVSQPGLSQQIAALESELGASLFHRLPRTVTLTPTGRALLPHARAAVDAAARGTTAARAVVGTGAGELRIGTVYSTGLGLLPGVLTQWRTEHPDVTVRLYEHRTTEGLTAATAAGQADVAVGPTPPGWRGRVRVLGTEEFVVLLPPTGGPDARSGEIALERLAEVAWVQYAADHGLAGELDRAARDAGFHPRAAVRTEQTAMAPLLVAAGLGPALVPAGIVPSSFGGRIARPVPAITRELAATTGAEPDALTSRFVALVSRRAVLMPPHVAARLG</sequence>
<evidence type="ECO:0000256" key="2">
    <source>
        <dbReference type="ARBA" id="ARBA00023015"/>
    </source>
</evidence>
<dbReference type="InterPro" id="IPR036390">
    <property type="entry name" value="WH_DNA-bd_sf"/>
</dbReference>
<dbReference type="Pfam" id="PF00126">
    <property type="entry name" value="HTH_1"/>
    <property type="match status" value="1"/>
</dbReference>
<dbReference type="PANTHER" id="PTHR30346">
    <property type="entry name" value="TRANSCRIPTIONAL DUAL REGULATOR HCAR-RELATED"/>
    <property type="match status" value="1"/>
</dbReference>
<keyword evidence="7" id="KW-1185">Reference proteome</keyword>
<reference evidence="7" key="1">
    <citation type="journal article" date="2019" name="Int. J. Syst. Evol. Microbiol.">
        <title>The Global Catalogue of Microorganisms (GCM) 10K type strain sequencing project: providing services to taxonomists for standard genome sequencing and annotation.</title>
        <authorList>
            <consortium name="The Broad Institute Genomics Platform"/>
            <consortium name="The Broad Institute Genome Sequencing Center for Infectious Disease"/>
            <person name="Wu L."/>
            <person name="Ma J."/>
        </authorList>
    </citation>
    <scope>NUCLEOTIDE SEQUENCE [LARGE SCALE GENOMIC DNA]</scope>
    <source>
        <strain evidence="7">CGMCC 4.7093</strain>
    </source>
</reference>
<dbReference type="Pfam" id="PF03466">
    <property type="entry name" value="LysR_substrate"/>
    <property type="match status" value="1"/>
</dbReference>
<name>A0ABV9YM32_9PSEU</name>
<evidence type="ECO:0000256" key="1">
    <source>
        <dbReference type="ARBA" id="ARBA00009437"/>
    </source>
</evidence>
<dbReference type="SUPFAM" id="SSF53850">
    <property type="entry name" value="Periplasmic binding protein-like II"/>
    <property type="match status" value="1"/>
</dbReference>
<dbReference type="EMBL" id="JBHSIV010000008">
    <property type="protein sequence ID" value="MFC5062575.1"/>
    <property type="molecule type" value="Genomic_DNA"/>
</dbReference>
<evidence type="ECO:0000256" key="3">
    <source>
        <dbReference type="ARBA" id="ARBA00023125"/>
    </source>
</evidence>
<accession>A0ABV9YM32</accession>
<dbReference type="Proteomes" id="UP001595947">
    <property type="component" value="Unassembled WGS sequence"/>
</dbReference>
<evidence type="ECO:0000256" key="4">
    <source>
        <dbReference type="ARBA" id="ARBA00023163"/>
    </source>
</evidence>
<dbReference type="PANTHER" id="PTHR30346:SF28">
    <property type="entry name" value="HTH-TYPE TRANSCRIPTIONAL REGULATOR CYNR"/>
    <property type="match status" value="1"/>
</dbReference>
<keyword evidence="2" id="KW-0805">Transcription regulation</keyword>
<dbReference type="CDD" id="cd05466">
    <property type="entry name" value="PBP2_LTTR_substrate"/>
    <property type="match status" value="1"/>
</dbReference>
<comment type="caution">
    <text evidence="6">The sequence shown here is derived from an EMBL/GenBank/DDBJ whole genome shotgun (WGS) entry which is preliminary data.</text>
</comment>
<dbReference type="InterPro" id="IPR005119">
    <property type="entry name" value="LysR_subst-bd"/>
</dbReference>
<dbReference type="PRINTS" id="PR00039">
    <property type="entry name" value="HTHLYSR"/>
</dbReference>
<dbReference type="InterPro" id="IPR000847">
    <property type="entry name" value="LysR_HTH_N"/>
</dbReference>
<protein>
    <submittedName>
        <fullName evidence="6">LysR family transcriptional regulator</fullName>
    </submittedName>
</protein>
<organism evidence="6 7">
    <name type="scientific">Actinomycetospora atypica</name>
    <dbReference type="NCBI Taxonomy" id="1290095"/>
    <lineage>
        <taxon>Bacteria</taxon>
        <taxon>Bacillati</taxon>
        <taxon>Actinomycetota</taxon>
        <taxon>Actinomycetes</taxon>
        <taxon>Pseudonocardiales</taxon>
        <taxon>Pseudonocardiaceae</taxon>
        <taxon>Actinomycetospora</taxon>
    </lineage>
</organism>
<dbReference type="PROSITE" id="PS50931">
    <property type="entry name" value="HTH_LYSR"/>
    <property type="match status" value="1"/>
</dbReference>
<comment type="similarity">
    <text evidence="1">Belongs to the LysR transcriptional regulatory family.</text>
</comment>
<dbReference type="InterPro" id="IPR036388">
    <property type="entry name" value="WH-like_DNA-bd_sf"/>
</dbReference>
<dbReference type="RefSeq" id="WP_378035925.1">
    <property type="nucleotide sequence ID" value="NZ_JBHSIV010000008.1"/>
</dbReference>
<evidence type="ECO:0000313" key="6">
    <source>
        <dbReference type="EMBL" id="MFC5062575.1"/>
    </source>
</evidence>
<proteinExistence type="inferred from homology"/>
<feature type="domain" description="HTH lysR-type" evidence="5">
    <location>
        <begin position="2"/>
        <end position="59"/>
    </location>
</feature>